<feature type="compositionally biased region" description="Low complexity" evidence="1">
    <location>
        <begin position="106"/>
        <end position="126"/>
    </location>
</feature>
<feature type="compositionally biased region" description="Low complexity" evidence="1">
    <location>
        <begin position="164"/>
        <end position="178"/>
    </location>
</feature>
<dbReference type="EMBL" id="JBCAWK010000001">
    <property type="protein sequence ID" value="KAK8869567.1"/>
    <property type="molecule type" value="Genomic_DNA"/>
</dbReference>
<comment type="caution">
    <text evidence="2">The sequence shown here is derived from an EMBL/GenBank/DDBJ whole genome shotgun (WGS) entry which is preliminary data.</text>
</comment>
<feature type="region of interest" description="Disordered" evidence="1">
    <location>
        <begin position="1"/>
        <end position="22"/>
    </location>
</feature>
<dbReference type="GeneID" id="92177394"/>
<organism evidence="2 3">
    <name type="scientific">Kwoniella newhampshirensis</name>
    <dbReference type="NCBI Taxonomy" id="1651941"/>
    <lineage>
        <taxon>Eukaryota</taxon>
        <taxon>Fungi</taxon>
        <taxon>Dikarya</taxon>
        <taxon>Basidiomycota</taxon>
        <taxon>Agaricomycotina</taxon>
        <taxon>Tremellomycetes</taxon>
        <taxon>Tremellales</taxon>
        <taxon>Cryptococcaceae</taxon>
        <taxon>Kwoniella</taxon>
    </lineage>
</organism>
<evidence type="ECO:0000313" key="2">
    <source>
        <dbReference type="EMBL" id="KAK8869567.1"/>
    </source>
</evidence>
<evidence type="ECO:0000256" key="1">
    <source>
        <dbReference type="SAM" id="MobiDB-lite"/>
    </source>
</evidence>
<feature type="region of interest" description="Disordered" evidence="1">
    <location>
        <begin position="158"/>
        <end position="178"/>
    </location>
</feature>
<dbReference type="Proteomes" id="UP001388673">
    <property type="component" value="Unassembled WGS sequence"/>
</dbReference>
<dbReference type="KEGG" id="kne:92177394"/>
<proteinExistence type="predicted"/>
<name>A0AAW0Z5T8_9TREE</name>
<gene>
    <name evidence="2" type="ORF">IAR55_000134</name>
</gene>
<sequence length="238" mass="26238">MSDLVTSRPTLHHTSRPTHGQYDTNTCSHLEYVLTTITRFPPALIRVVNHLLDEYRLAKVAPLSQPQSFAHIPTLSTLTAQPSMSKRKRSITHYDGIPLTILSSSSSSSSSSSLSCCSTPPQSSLTGSPSYEIDDPHDRIIIVRRKIRDLERAMKGLGLDEDGTSSSRDSTRSSASFTFVSSTSDQAGGYGYDHEYKTKDMRGMSITSMAACDDQGQNHEDDDDESDDEDDVIFLLHC</sequence>
<feature type="region of interest" description="Disordered" evidence="1">
    <location>
        <begin position="106"/>
        <end position="132"/>
    </location>
</feature>
<accession>A0AAW0Z5T8</accession>
<evidence type="ECO:0000313" key="3">
    <source>
        <dbReference type="Proteomes" id="UP001388673"/>
    </source>
</evidence>
<keyword evidence="3" id="KW-1185">Reference proteome</keyword>
<protein>
    <submittedName>
        <fullName evidence="2">Uncharacterized protein</fullName>
    </submittedName>
</protein>
<reference evidence="2 3" key="1">
    <citation type="journal article" date="2024" name="bioRxiv">
        <title>Comparative genomics of Cryptococcus and Kwoniella reveals pathogenesis evolution and contrasting karyotype dynamics via intercentromeric recombination or chromosome fusion.</title>
        <authorList>
            <person name="Coelho M.A."/>
            <person name="David-Palma M."/>
            <person name="Shea T."/>
            <person name="Bowers K."/>
            <person name="McGinley-Smith S."/>
            <person name="Mohammad A.W."/>
            <person name="Gnirke A."/>
            <person name="Yurkov A.M."/>
            <person name="Nowrousian M."/>
            <person name="Sun S."/>
            <person name="Cuomo C.A."/>
            <person name="Heitman J."/>
        </authorList>
    </citation>
    <scope>NUCLEOTIDE SEQUENCE [LARGE SCALE GENOMIC DNA]</scope>
    <source>
        <strain evidence="2 3">CBS 13917</strain>
    </source>
</reference>
<dbReference type="AlphaFoldDB" id="A0AAW0Z5T8"/>
<dbReference type="RefSeq" id="XP_066805813.1">
    <property type="nucleotide sequence ID" value="XM_066943271.1"/>
</dbReference>